<dbReference type="STRING" id="879212.DespoDRAFT_03749"/>
<dbReference type="EMBL" id="CM001488">
    <property type="protein sequence ID" value="EIM65484.1"/>
    <property type="molecule type" value="Genomic_DNA"/>
</dbReference>
<evidence type="ECO:0000313" key="1">
    <source>
        <dbReference type="EMBL" id="EIM65484.1"/>
    </source>
</evidence>
<proteinExistence type="predicted"/>
<dbReference type="Proteomes" id="UP000005778">
    <property type="component" value="Chromosome"/>
</dbReference>
<reference evidence="1 2" key="2">
    <citation type="submission" date="2012-02" db="EMBL/GenBank/DDBJ databases">
        <title>Improved High-Quality Draft sequence of Desulfobacter postgatei 2ac9.</title>
        <authorList>
            <consortium name="US DOE Joint Genome Institute"/>
            <person name="Lucas S."/>
            <person name="Han J."/>
            <person name="Lapidus A."/>
            <person name="Cheng J.-F."/>
            <person name="Goodwin L."/>
            <person name="Pitluck S."/>
            <person name="Peters L."/>
            <person name="Ovchinnikova G."/>
            <person name="Held B."/>
            <person name="Detter J.C."/>
            <person name="Han C."/>
            <person name="Tapia R."/>
            <person name="Land M."/>
            <person name="Hauser L."/>
            <person name="Kyrpides N."/>
            <person name="Ivanova N."/>
            <person name="Pagani I."/>
            <person name="Orellana R."/>
            <person name="Lovley D."/>
            <person name="Woyke T."/>
        </authorList>
    </citation>
    <scope>NUCLEOTIDE SEQUENCE [LARGE SCALE GENOMIC DNA]</scope>
    <source>
        <strain evidence="1 2">2ac9</strain>
    </source>
</reference>
<protein>
    <submittedName>
        <fullName evidence="1">Uncharacterized protein</fullName>
    </submittedName>
</protein>
<sequence>MKPIKCEFKTITPIKCFFTTFVPVPVRYEFEPLHQPAAETRKQTTAGLNAAGP</sequence>
<name>I5B7M1_9BACT</name>
<gene>
    <name evidence="1" type="ORF">DespoDRAFT_03749</name>
</gene>
<organism evidence="1 2">
    <name type="scientific">Desulfobacter postgatei 2ac9</name>
    <dbReference type="NCBI Taxonomy" id="879212"/>
    <lineage>
        <taxon>Bacteria</taxon>
        <taxon>Pseudomonadati</taxon>
        <taxon>Thermodesulfobacteriota</taxon>
        <taxon>Desulfobacteria</taxon>
        <taxon>Desulfobacterales</taxon>
        <taxon>Desulfobacteraceae</taxon>
        <taxon>Desulfobacter</taxon>
    </lineage>
</organism>
<evidence type="ECO:0000313" key="2">
    <source>
        <dbReference type="Proteomes" id="UP000005778"/>
    </source>
</evidence>
<dbReference type="AlphaFoldDB" id="I5B7M1"/>
<dbReference type="HOGENOM" id="CLU_3060932_0_0_7"/>
<keyword evidence="2" id="KW-1185">Reference proteome</keyword>
<dbReference type="RefSeq" id="WP_004075709.1">
    <property type="nucleotide sequence ID" value="NZ_CM001488.1"/>
</dbReference>
<accession>I5B7M1</accession>
<reference evidence="1 2" key="1">
    <citation type="submission" date="2011-09" db="EMBL/GenBank/DDBJ databases">
        <authorList>
            <consortium name="US DOE Joint Genome Institute (JGI-PGF)"/>
            <person name="Lucas S."/>
            <person name="Han J."/>
            <person name="Lapidus A."/>
            <person name="Cheng J.-F."/>
            <person name="Goodwin L."/>
            <person name="Pitluck S."/>
            <person name="Peters L."/>
            <person name="Land M.L."/>
            <person name="Hauser L."/>
            <person name="Orellana R."/>
            <person name="Lovley D."/>
            <person name="Woyke T.J."/>
        </authorList>
    </citation>
    <scope>NUCLEOTIDE SEQUENCE [LARGE SCALE GENOMIC DNA]</scope>
    <source>
        <strain evidence="1 2">2ac9</strain>
    </source>
</reference>